<accession>A0AB34II70</accession>
<feature type="transmembrane region" description="Helical" evidence="14">
    <location>
        <begin position="263"/>
        <end position="282"/>
    </location>
</feature>
<feature type="domain" description="Ion transport" evidence="15">
    <location>
        <begin position="64"/>
        <end position="335"/>
    </location>
</feature>
<feature type="transmembrane region" description="Helical" evidence="14">
    <location>
        <begin position="303"/>
        <end position="326"/>
    </location>
</feature>
<comment type="caution">
    <text evidence="17">The sequence shown here is derived from an EMBL/GenBank/DDBJ whole genome shotgun (WGS) entry which is preliminary data.</text>
</comment>
<feature type="transmembrane region" description="Helical" evidence="14">
    <location>
        <begin position="185"/>
        <end position="210"/>
    </location>
</feature>
<dbReference type="FunFam" id="1.20.120.350:FF:000009">
    <property type="entry name" value="Voltage-dependent T-type calcium channel subunit alpha"/>
    <property type="match status" value="1"/>
</dbReference>
<feature type="transmembrane region" description="Helical" evidence="14">
    <location>
        <begin position="594"/>
        <end position="622"/>
    </location>
</feature>
<keyword evidence="10" id="KW-0407">Ion channel</keyword>
<keyword evidence="18" id="KW-1185">Reference proteome</keyword>
<comment type="similarity">
    <text evidence="12">Belongs to the calcium channel alpha-1 subunit (TC 1.A.1.11) family.</text>
</comment>
<dbReference type="SUPFAM" id="SSF81324">
    <property type="entry name" value="Voltage-gated potassium channels"/>
    <property type="match status" value="4"/>
</dbReference>
<evidence type="ECO:0000256" key="2">
    <source>
        <dbReference type="ARBA" id="ARBA00022448"/>
    </source>
</evidence>
<feature type="transmembrane region" description="Helical" evidence="14">
    <location>
        <begin position="1182"/>
        <end position="1202"/>
    </location>
</feature>
<keyword evidence="3 14" id="KW-0812">Transmembrane</keyword>
<dbReference type="Gene3D" id="1.10.238.10">
    <property type="entry name" value="EF-hand"/>
    <property type="match status" value="1"/>
</dbReference>
<evidence type="ECO:0000256" key="4">
    <source>
        <dbReference type="ARBA" id="ARBA00022737"/>
    </source>
</evidence>
<feature type="transmembrane region" description="Helical" evidence="14">
    <location>
        <begin position="1267"/>
        <end position="1285"/>
    </location>
</feature>
<dbReference type="PANTHER" id="PTHR10037">
    <property type="entry name" value="VOLTAGE-GATED CATION CHANNEL CALCIUM AND SODIUM"/>
    <property type="match status" value="1"/>
</dbReference>
<evidence type="ECO:0000256" key="5">
    <source>
        <dbReference type="ARBA" id="ARBA00022882"/>
    </source>
</evidence>
<keyword evidence="12" id="KW-0107">Calcium channel</keyword>
<evidence type="ECO:0000313" key="17">
    <source>
        <dbReference type="EMBL" id="KAL1499055.1"/>
    </source>
</evidence>
<feature type="binding site" evidence="11">
    <location>
        <position position="657"/>
    </location>
    <ligand>
        <name>Ca(2+)</name>
        <dbReference type="ChEBI" id="CHEBI:29108"/>
    </ligand>
</feature>
<dbReference type="PANTHER" id="PTHR10037:SF62">
    <property type="entry name" value="SODIUM CHANNEL PROTEIN 60E"/>
    <property type="match status" value="1"/>
</dbReference>
<dbReference type="Gene3D" id="1.10.287.70">
    <property type="match status" value="4"/>
</dbReference>
<evidence type="ECO:0000256" key="12">
    <source>
        <dbReference type="RuleBase" id="RU003808"/>
    </source>
</evidence>
<keyword evidence="9" id="KW-0325">Glycoprotein</keyword>
<keyword evidence="11 12" id="KW-0106">Calcium</keyword>
<dbReference type="FunFam" id="1.10.287.70:FF:000117">
    <property type="entry name" value="Voltage-gated Ca2+ channel, alpha subunit"/>
    <property type="match status" value="1"/>
</dbReference>
<organism evidence="17 18">
    <name type="scientific">Prymnesium parvum</name>
    <name type="common">Toxic golden alga</name>
    <dbReference type="NCBI Taxonomy" id="97485"/>
    <lineage>
        <taxon>Eukaryota</taxon>
        <taxon>Haptista</taxon>
        <taxon>Haptophyta</taxon>
        <taxon>Prymnesiophyceae</taxon>
        <taxon>Prymnesiales</taxon>
        <taxon>Prymnesiaceae</taxon>
        <taxon>Prymnesium</taxon>
    </lineage>
</organism>
<dbReference type="InterPro" id="IPR043203">
    <property type="entry name" value="VGCC_Ca_Na"/>
</dbReference>
<evidence type="ECO:0000256" key="3">
    <source>
        <dbReference type="ARBA" id="ARBA00022692"/>
    </source>
</evidence>
<dbReference type="InterPro" id="IPR002077">
    <property type="entry name" value="VDCCAlpha1"/>
</dbReference>
<evidence type="ECO:0000256" key="8">
    <source>
        <dbReference type="ARBA" id="ARBA00023136"/>
    </source>
</evidence>
<evidence type="ECO:0000256" key="11">
    <source>
        <dbReference type="PIRSR" id="PIRSR602077-1"/>
    </source>
</evidence>
<dbReference type="EMBL" id="JBGBPQ010000026">
    <property type="protein sequence ID" value="KAL1499055.1"/>
    <property type="molecule type" value="Genomic_DNA"/>
</dbReference>
<dbReference type="Pfam" id="PF16905">
    <property type="entry name" value="GPHH"/>
    <property type="match status" value="1"/>
</dbReference>
<dbReference type="Proteomes" id="UP001515480">
    <property type="component" value="Unassembled WGS sequence"/>
</dbReference>
<comment type="subcellular location">
    <subcellularLocation>
        <location evidence="1 12">Membrane</location>
        <topology evidence="1 12">Multi-pass membrane protein</topology>
    </subcellularLocation>
</comment>
<evidence type="ECO:0000256" key="13">
    <source>
        <dbReference type="SAM" id="MobiDB-lite"/>
    </source>
</evidence>
<gene>
    <name evidence="17" type="ORF">AB1Y20_013570</name>
</gene>
<feature type="domain" description="Voltage-dependent L-type calcium channel IQ-associated" evidence="16">
    <location>
        <begin position="1523"/>
        <end position="1573"/>
    </location>
</feature>
<keyword evidence="4" id="KW-0677">Repeat</keyword>
<feature type="transmembrane region" description="Helical" evidence="14">
    <location>
        <begin position="944"/>
        <end position="962"/>
    </location>
</feature>
<dbReference type="PRINTS" id="PR00167">
    <property type="entry name" value="CACHANNEL"/>
</dbReference>
<keyword evidence="8 14" id="KW-0472">Membrane</keyword>
<feature type="transmembrane region" description="Helical" evidence="14">
    <location>
        <begin position="1381"/>
        <end position="1407"/>
    </location>
</feature>
<feature type="transmembrane region" description="Helical" evidence="14">
    <location>
        <begin position="982"/>
        <end position="1002"/>
    </location>
</feature>
<reference evidence="17 18" key="1">
    <citation type="journal article" date="2024" name="Science">
        <title>Giant polyketide synthase enzymes in the biosynthesis of giant marine polyether toxins.</title>
        <authorList>
            <person name="Fallon T.R."/>
            <person name="Shende V.V."/>
            <person name="Wierzbicki I.H."/>
            <person name="Pendleton A.L."/>
            <person name="Watervoot N.F."/>
            <person name="Auber R.P."/>
            <person name="Gonzalez D.J."/>
            <person name="Wisecaver J.H."/>
            <person name="Moore B.S."/>
        </authorList>
    </citation>
    <scope>NUCLEOTIDE SEQUENCE [LARGE SCALE GENOMIC DNA]</scope>
    <source>
        <strain evidence="17 18">12B1</strain>
    </source>
</reference>
<evidence type="ECO:0000256" key="14">
    <source>
        <dbReference type="SAM" id="Phobius"/>
    </source>
</evidence>
<dbReference type="InterPro" id="IPR005821">
    <property type="entry name" value="Ion_trans_dom"/>
</dbReference>
<evidence type="ECO:0000256" key="7">
    <source>
        <dbReference type="ARBA" id="ARBA00023065"/>
    </source>
</evidence>
<feature type="domain" description="Ion transport" evidence="15">
    <location>
        <begin position="1263"/>
        <end position="1508"/>
    </location>
</feature>
<evidence type="ECO:0000259" key="15">
    <source>
        <dbReference type="Pfam" id="PF00520"/>
    </source>
</evidence>
<dbReference type="GO" id="GO:0005245">
    <property type="term" value="F:voltage-gated calcium channel activity"/>
    <property type="evidence" value="ECO:0007669"/>
    <property type="project" value="InterPro"/>
</dbReference>
<dbReference type="InterPro" id="IPR027359">
    <property type="entry name" value="Volt_channel_dom_sf"/>
</dbReference>
<dbReference type="GO" id="GO:0046872">
    <property type="term" value="F:metal ion binding"/>
    <property type="evidence" value="ECO:0007669"/>
    <property type="project" value="UniProtKB-KW"/>
</dbReference>
<evidence type="ECO:0000256" key="9">
    <source>
        <dbReference type="ARBA" id="ARBA00023180"/>
    </source>
</evidence>
<dbReference type="GO" id="GO:0005248">
    <property type="term" value="F:voltage-gated sodium channel activity"/>
    <property type="evidence" value="ECO:0007669"/>
    <property type="project" value="TreeGrafter"/>
</dbReference>
<evidence type="ECO:0000256" key="1">
    <source>
        <dbReference type="ARBA" id="ARBA00004141"/>
    </source>
</evidence>
<keyword evidence="2" id="KW-0813">Transport</keyword>
<feature type="transmembrane region" description="Helical" evidence="14">
    <location>
        <begin position="1337"/>
        <end position="1360"/>
    </location>
</feature>
<feature type="compositionally biased region" description="Low complexity" evidence="13">
    <location>
        <begin position="369"/>
        <end position="390"/>
    </location>
</feature>
<evidence type="ECO:0000313" key="18">
    <source>
        <dbReference type="Proteomes" id="UP001515480"/>
    </source>
</evidence>
<keyword evidence="11" id="KW-0479">Metal-binding</keyword>
<dbReference type="GO" id="GO:0005891">
    <property type="term" value="C:voltage-gated calcium channel complex"/>
    <property type="evidence" value="ECO:0007669"/>
    <property type="project" value="InterPro"/>
</dbReference>
<feature type="transmembrane region" description="Helical" evidence="14">
    <location>
        <begin position="1297"/>
        <end position="1317"/>
    </location>
</feature>
<feature type="region of interest" description="Disordered" evidence="13">
    <location>
        <begin position="369"/>
        <end position="405"/>
    </location>
</feature>
<keyword evidence="12" id="KW-0109">Calcium transport</keyword>
<keyword evidence="7" id="KW-0406">Ion transport</keyword>
<name>A0AB34II70_PRYPA</name>
<evidence type="ECO:0000256" key="10">
    <source>
        <dbReference type="ARBA" id="ARBA00023303"/>
    </source>
</evidence>
<feature type="transmembrane region" description="Helical" evidence="14">
    <location>
        <begin position="1077"/>
        <end position="1101"/>
    </location>
</feature>
<dbReference type="InterPro" id="IPR031649">
    <property type="entry name" value="GPHH_dom"/>
</dbReference>
<dbReference type="Gene3D" id="1.20.120.350">
    <property type="entry name" value="Voltage-gated potassium channels. Chain C"/>
    <property type="match status" value="4"/>
</dbReference>
<keyword evidence="6 14" id="KW-1133">Transmembrane helix</keyword>
<feature type="domain" description="Ion transport" evidence="15">
    <location>
        <begin position="482"/>
        <end position="699"/>
    </location>
</feature>
<evidence type="ECO:0000256" key="6">
    <source>
        <dbReference type="ARBA" id="ARBA00022989"/>
    </source>
</evidence>
<sequence length="1647" mass="182699">MHLPDPLHWAPPHDQASRGWKLRWLEALEHVPPYQPIPQYARLNPCGWTRDDPRRLKALQLISHPSWDRMIILVILLNGITMAFEEPPSEGSPPATALEDTADILETVYLCLFTFEMAVKLTASGISGYCADSWNLLDSTVVLSGWAPIVVPALSANISVVRLLRLLRVLMLVRKVESMRNIVVVLFNSVMQLADVAYLFTFFMFVYGLVGLSLFKGALHWRCVPEGMPVSEVEDAAMCGVDADDMCQAGFTCAERPNPQHGLISYDNIFSAFLTIFMAVSLEGWTEQMYLLEETAGNGALAVLFYISMITLGGFFLVQLFLAIIFNNFLKIDSTANASPAADDLTEASVSSLCVRSVSSLCERSVSSPCARSVSSPCARSVASTPSRTVDPPPPSPASHGATLPDGLRQTVASIQNCVSSLSPARRPPPAKVRLTRLREDVLVRNSVKAFGRPSDDIDARGATPLERVSRYIALAAPDPSSAFNRWLLVIIVLNTLTMTLQTADDTLLELFVFEVVNALFTALFVAEATLRIHAIGWDNFTADGWNRIDLFVATTSALDLFLEAVGANSRIMRALRALRILRLLRISSSMRRFEATIVQVSPYLGSFAGITFLFTFIFAVLGKQLFAFQLGAPPPRANFDSTWNALVTVFIVVTGEDWTTVLANTLQWVSPAVSVPYFCTLYGVGNYLLVSVCVAVVSAGWNATIEIERSTQETRSHLEKRIKVDEQISLLRTAHIKLNQKLQDQILLSKLGFSKKSVVTLYTMNEYLNDFVLAVHKVLGEPRDPPPEVHAFALAFTSLIEGLIELLPLSIKRLPPSAAADGSLPYSHKALFLIQFMDSASILADYDSDGDDYERRPMSQFPQLQELPFKYVRALCDTDPTVQLLHRIGEVVGKDQARLRPWMSARLEGVGYEVLLGDNVLKTGSCCSWLQRSMRRLIVMPQFEMSVQMTIGLSCIMLAAEDPDGEKPGTLRSLVFYATDIFFTSIFTVEMLCKIFVYGLYKEPEAYLKSSWNILDATIVVTSLPALLIPGAADLSGVRVLRAFRALRPLVLVRRFKGLKQVVYSLGRALPKVSRVAYVCLLLMLVYALIGMSLLMGTTASCNDENIRTRFACVGRFNDTLGLERERRWNNPRVGNFDTFGSTMLLLFECATLEMWPDILHIVVDSVGPDIAPQRDASPWMALYIIAWILLSNFFLLQLFVGVTLETFNEIRKEADGSGLLTQEQRTFVSTLLVTMKASPKKKLRAPPSELGQQAFRLVTSPLFEIFIGCAVIASLLAMAATWYEQPEFMEHINSATNYFFLFVFTSEMALKLFALGNHQYFHSRWNLFDFCLVTVWLIVELAKLLFGSILHAQMLTLMRVVRIARLVRLIQTSPGIKRVLATLALSAPALGNVGLLLSLLLYIYAVLGVQLFHKVAFGAYLNEEANFTSFGMALETLFRCMTGESYNGLMHDSLVTEETEGTRCSEEAGTCGTWLAIPFHVSFQIVAVHVVLQLVLASILDTFSLESDAGLSVNVDQLAAFRDCWAEFDGDATQMIPYSDIYDLLQLLPQPLGFGGKVDQRDIRALLHQLRLKVHRFPGSSVSTLHFQDVLAGLATDLQRRGGKPPHVNSGRALSAHSHDLLSSARDHGQLSATPSRVALRNELL</sequence>
<evidence type="ECO:0000259" key="16">
    <source>
        <dbReference type="Pfam" id="PF16905"/>
    </source>
</evidence>
<feature type="domain" description="Ion transport" evidence="15">
    <location>
        <begin position="944"/>
        <end position="1216"/>
    </location>
</feature>
<protein>
    <submittedName>
        <fullName evidence="17">Uncharacterized protein</fullName>
    </submittedName>
</protein>
<feature type="binding site" evidence="11">
    <location>
        <position position="283"/>
    </location>
    <ligand>
        <name>Ca(2+)</name>
        <dbReference type="ChEBI" id="CHEBI:29108"/>
    </ligand>
</feature>
<dbReference type="GO" id="GO:0001518">
    <property type="term" value="C:voltage-gated sodium channel complex"/>
    <property type="evidence" value="ECO:0007669"/>
    <property type="project" value="TreeGrafter"/>
</dbReference>
<keyword evidence="5 12" id="KW-0851">Voltage-gated channel</keyword>
<feature type="transmembrane region" description="Helical" evidence="14">
    <location>
        <begin position="685"/>
        <end position="706"/>
    </location>
</feature>
<dbReference type="Pfam" id="PF00520">
    <property type="entry name" value="Ion_trans"/>
    <property type="match status" value="4"/>
</dbReference>
<proteinExistence type="inferred from homology"/>